<comment type="caution">
    <text evidence="4">The sequence shown here is derived from an EMBL/GenBank/DDBJ whole genome shotgun (WGS) entry which is preliminary data.</text>
</comment>
<keyword evidence="5" id="KW-1185">Reference proteome</keyword>
<evidence type="ECO:0000313" key="5">
    <source>
        <dbReference type="Proteomes" id="UP000541969"/>
    </source>
</evidence>
<dbReference type="InterPro" id="IPR036188">
    <property type="entry name" value="FAD/NAD-bd_sf"/>
</dbReference>
<gene>
    <name evidence="4" type="ORF">GGQ55_004862</name>
</gene>
<feature type="domain" description="FAD-binding" evidence="3">
    <location>
        <begin position="2"/>
        <end position="334"/>
    </location>
</feature>
<proteinExistence type="predicted"/>
<evidence type="ECO:0000256" key="1">
    <source>
        <dbReference type="ARBA" id="ARBA00023002"/>
    </source>
</evidence>
<dbReference type="GO" id="GO:0071949">
    <property type="term" value="F:FAD binding"/>
    <property type="evidence" value="ECO:0007669"/>
    <property type="project" value="InterPro"/>
</dbReference>
<dbReference type="Proteomes" id="UP000541969">
    <property type="component" value="Unassembled WGS sequence"/>
</dbReference>
<dbReference type="InterPro" id="IPR002938">
    <property type="entry name" value="FAD-bd"/>
</dbReference>
<name>A0A853CKI7_9ACTN</name>
<dbReference type="PANTHER" id="PTHR43476:SF4">
    <property type="entry name" value="BLR0106 PROTEIN"/>
    <property type="match status" value="1"/>
</dbReference>
<dbReference type="SUPFAM" id="SSF51905">
    <property type="entry name" value="FAD/NAD(P)-binding domain"/>
    <property type="match status" value="1"/>
</dbReference>
<dbReference type="Pfam" id="PF01494">
    <property type="entry name" value="FAD_binding_3"/>
    <property type="match status" value="1"/>
</dbReference>
<sequence>MYDAIVVGARCAGAPTAMLLARAGHRVLLVDRAEFPSDTLSTHAIHAPGIAALRRWGLLDAVLATGCPPIDVYSFDFGLFTLRGTPRPCDGSSAAYAPRRYLLDAILVEAAAAAGAEVREHFSVSDLVVEDGAVVGVRGHDETGAAVTERARVVVGADGRNSRVALLAGAQAYAEKPRQQYAYYTYWQDLPVDTFATYIRPDRGWGAFRTNDDLTLLVLGWPYAEAAAYKADVEGNYLATLELAPEFAERVRSATRVAPFLGGAVPNFLRTPFGPGWVLVGDAGLTMDPITAQGMTDAFFDAERCAAALDRVFRGETPFEQAMAAVQQERDVRVRPMWEFTSDMAALAPPPPELAGLLFAAQGDQAAMDGFASVIAGTLGPAEFFAGAATPA</sequence>
<evidence type="ECO:0000313" key="4">
    <source>
        <dbReference type="EMBL" id="NYJ08584.1"/>
    </source>
</evidence>
<evidence type="ECO:0000259" key="3">
    <source>
        <dbReference type="Pfam" id="PF01494"/>
    </source>
</evidence>
<dbReference type="PRINTS" id="PR00420">
    <property type="entry name" value="RNGMNOXGNASE"/>
</dbReference>
<dbReference type="GO" id="GO:0016491">
    <property type="term" value="F:oxidoreductase activity"/>
    <property type="evidence" value="ECO:0007669"/>
    <property type="project" value="UniProtKB-KW"/>
</dbReference>
<dbReference type="EMBL" id="JACBZT010000001">
    <property type="protein sequence ID" value="NYJ08584.1"/>
    <property type="molecule type" value="Genomic_DNA"/>
</dbReference>
<reference evidence="4 5" key="1">
    <citation type="submission" date="2020-07" db="EMBL/GenBank/DDBJ databases">
        <title>Sequencing the genomes of 1000 actinobacteria strains.</title>
        <authorList>
            <person name="Klenk H.-P."/>
        </authorList>
    </citation>
    <scope>NUCLEOTIDE SEQUENCE [LARGE SCALE GENOMIC DNA]</scope>
    <source>
        <strain evidence="4 5">DSM 104001</strain>
    </source>
</reference>
<dbReference type="AlphaFoldDB" id="A0A853CKI7"/>
<evidence type="ECO:0000256" key="2">
    <source>
        <dbReference type="ARBA" id="ARBA00023027"/>
    </source>
</evidence>
<accession>A0A853CKI7</accession>
<organism evidence="4 5">
    <name type="scientific">Petropleomorpha daqingensis</name>
    <dbReference type="NCBI Taxonomy" id="2026353"/>
    <lineage>
        <taxon>Bacteria</taxon>
        <taxon>Bacillati</taxon>
        <taxon>Actinomycetota</taxon>
        <taxon>Actinomycetes</taxon>
        <taxon>Geodermatophilales</taxon>
        <taxon>Geodermatophilaceae</taxon>
        <taxon>Petropleomorpha</taxon>
    </lineage>
</organism>
<protein>
    <submittedName>
        <fullName evidence="4">Flavin-dependent dehydrogenase</fullName>
    </submittedName>
</protein>
<dbReference type="InterPro" id="IPR050631">
    <property type="entry name" value="PheA/TfdB_FAD_monoxygenase"/>
</dbReference>
<dbReference type="PANTHER" id="PTHR43476">
    <property type="entry name" value="3-(3-HYDROXY-PHENYL)PROPIONATE/3-HYDROXYCINNAMIC ACID HYDROXYLASE"/>
    <property type="match status" value="1"/>
</dbReference>
<dbReference type="RefSeq" id="WP_179721283.1">
    <property type="nucleotide sequence ID" value="NZ_JACBZT010000001.1"/>
</dbReference>
<dbReference type="Gene3D" id="3.50.50.60">
    <property type="entry name" value="FAD/NAD(P)-binding domain"/>
    <property type="match status" value="1"/>
</dbReference>
<keyword evidence="2" id="KW-0520">NAD</keyword>
<keyword evidence="1" id="KW-0560">Oxidoreductase</keyword>